<reference evidence="4" key="1">
    <citation type="journal article" date="2023" name="Commun. Biol.">
        <title>Genome analysis of Parmales, the sister group of diatoms, reveals the evolutionary specialization of diatoms from phago-mixotrophs to photoautotrophs.</title>
        <authorList>
            <person name="Ban H."/>
            <person name="Sato S."/>
            <person name="Yoshikawa S."/>
            <person name="Yamada K."/>
            <person name="Nakamura Y."/>
            <person name="Ichinomiya M."/>
            <person name="Sato N."/>
            <person name="Blanc-Mathieu R."/>
            <person name="Endo H."/>
            <person name="Kuwata A."/>
            <person name="Ogata H."/>
        </authorList>
    </citation>
    <scope>NUCLEOTIDE SEQUENCE [LARGE SCALE GENOMIC DNA]</scope>
    <source>
        <strain evidence="4">NIES 3701</strain>
    </source>
</reference>
<evidence type="ECO:0000313" key="4">
    <source>
        <dbReference type="Proteomes" id="UP001165085"/>
    </source>
</evidence>
<dbReference type="EMBL" id="BRXY01000243">
    <property type="protein sequence ID" value="GMH80314.1"/>
    <property type="molecule type" value="Genomic_DNA"/>
</dbReference>
<organism evidence="3 4">
    <name type="scientific">Triparma strigata</name>
    <dbReference type="NCBI Taxonomy" id="1606541"/>
    <lineage>
        <taxon>Eukaryota</taxon>
        <taxon>Sar</taxon>
        <taxon>Stramenopiles</taxon>
        <taxon>Ochrophyta</taxon>
        <taxon>Bolidophyceae</taxon>
        <taxon>Parmales</taxon>
        <taxon>Triparmaceae</taxon>
        <taxon>Triparma</taxon>
    </lineage>
</organism>
<dbReference type="PANTHER" id="PTHR13271">
    <property type="entry name" value="UNCHARACTERIZED PUTATIVE METHYLTRANSFERASE"/>
    <property type="match status" value="1"/>
</dbReference>
<dbReference type="Gene3D" id="3.90.1410.10">
    <property type="entry name" value="set domain protein methyltransferase, domain 1"/>
    <property type="match status" value="2"/>
</dbReference>
<feature type="region of interest" description="Disordered" evidence="1">
    <location>
        <begin position="366"/>
        <end position="396"/>
    </location>
</feature>
<dbReference type="SUPFAM" id="SSF82199">
    <property type="entry name" value="SET domain"/>
    <property type="match status" value="2"/>
</dbReference>
<comment type="caution">
    <text evidence="3">The sequence shown here is derived from an EMBL/GenBank/DDBJ whole genome shotgun (WGS) entry which is preliminary data.</text>
</comment>
<keyword evidence="4" id="KW-1185">Reference proteome</keyword>
<name>A0A9W7EGJ8_9STRA</name>
<gene>
    <name evidence="3" type="ORF">TrST_g6391</name>
</gene>
<dbReference type="GO" id="GO:0016279">
    <property type="term" value="F:protein-lysine N-methyltransferase activity"/>
    <property type="evidence" value="ECO:0007669"/>
    <property type="project" value="TreeGrafter"/>
</dbReference>
<sequence length="724" mass="81744">MTSISANHVLVVILVAVLSKLLLDNHGYVKLTLGSLGVPLSSIPNPVASPYTSNISSTSDPLYTWASTFPGITSNAIARGYDVLSNGAKVRGVSASRPIKSGEHFIRLSLTSGFTMRTIESDPILKPILGYGSKLYNEVIVDAINAQNLEYEHPWEHAIPLALLHHFSKPKGASEYWGYLDELSKTDLSSQPAFNTPSEIFERFPELFESNESKSDWIKTDHKWVEMYTIMSRRCRLHLESSYPSIFGPDILVRGESILSDENQKWASQLFYSRYWGQEFDLFDSGKTGNHGVMLPVMDSLNYGDHDNIDCGVSGGVEEGGNYFSCVAAADIEEGESLTFRYSDDTCKEVSIRSWGFYSPEMGPCREDKKPEVKRNSPPPPIKKKPRAKENDRPYVDTGDNLYDWSRTKPLINNVNGAIERGFNDVGNGLMVRGAVAARDIEAGEEYIRLELDAAINLRTIEDDPVLKNLLGFSSSYYRAVLPAAYSATNLDFTDPFEYILPMAMLYHFSLEEKAKRSSPYWGYMDELMDADLSRHPAQLSPEEVFDLFPEVFENKETRALWGRQDDNWQEAYHIFARRTRRHLERAAPDIFGPHILVRGQPILSDENQKWASQLYYTHYWGEEYDLMGDGVVKQNGAMIPVMDSLNYGWNDDIECGSVDVPDENGDYYYRCMTHVPIKKGEPLVFTYSYGVCRLDAIRTWGFYHEEMPLCDGEHAGTTSGGSL</sequence>
<dbReference type="PANTHER" id="PTHR13271:SF151">
    <property type="entry name" value="SET DOMAIN-CONTAINING PROTEIN 4"/>
    <property type="match status" value="1"/>
</dbReference>
<evidence type="ECO:0008006" key="5">
    <source>
        <dbReference type="Google" id="ProtNLM"/>
    </source>
</evidence>
<dbReference type="CDD" id="cd10527">
    <property type="entry name" value="SET_LSMT"/>
    <property type="match status" value="2"/>
</dbReference>
<accession>A0A9W7EGJ8</accession>
<protein>
    <recommendedName>
        <fullName evidence="5">SET domain-containing protein</fullName>
    </recommendedName>
</protein>
<evidence type="ECO:0000256" key="1">
    <source>
        <dbReference type="SAM" id="MobiDB-lite"/>
    </source>
</evidence>
<keyword evidence="2" id="KW-0732">Signal</keyword>
<feature type="compositionally biased region" description="Basic and acidic residues" evidence="1">
    <location>
        <begin position="366"/>
        <end position="375"/>
    </location>
</feature>
<dbReference type="InterPro" id="IPR046341">
    <property type="entry name" value="SET_dom_sf"/>
</dbReference>
<dbReference type="AlphaFoldDB" id="A0A9W7EGJ8"/>
<dbReference type="Proteomes" id="UP001165085">
    <property type="component" value="Unassembled WGS sequence"/>
</dbReference>
<evidence type="ECO:0000256" key="2">
    <source>
        <dbReference type="SAM" id="SignalP"/>
    </source>
</evidence>
<evidence type="ECO:0000313" key="3">
    <source>
        <dbReference type="EMBL" id="GMH80314.1"/>
    </source>
</evidence>
<dbReference type="OrthoDB" id="47230at2759"/>
<feature type="chain" id="PRO_5040738914" description="SET domain-containing protein" evidence="2">
    <location>
        <begin position="20"/>
        <end position="724"/>
    </location>
</feature>
<proteinExistence type="predicted"/>
<dbReference type="InterPro" id="IPR050600">
    <property type="entry name" value="SETD3_SETD6_MTase"/>
</dbReference>
<feature type="signal peptide" evidence="2">
    <location>
        <begin position="1"/>
        <end position="19"/>
    </location>
</feature>